<dbReference type="PATRIC" id="fig|111780.3.peg.3293"/>
<dbReference type="AlphaFoldDB" id="K9XYD9"/>
<dbReference type="KEGG" id="scs:Sta7437_3174"/>
<evidence type="ECO:0000313" key="4">
    <source>
        <dbReference type="Proteomes" id="UP000010473"/>
    </source>
</evidence>
<dbReference type="NCBIfam" id="TIGR01766">
    <property type="entry name" value="IS200/IS605 family accessory protein TnpB-like domain"/>
    <property type="match status" value="1"/>
</dbReference>
<sequence>MEQVLTIVCKLNPTKEIAQEIEATLFAFADACNYANEQVKPNITSKTTIQNMVYQTLREKFGLSANLAVRACARVGANRKTAKLKNNHGAYKVRRFPLHTASPVKKFAPTSADYDARIFAYREKDESVSLTLLSGRYHIPLDIGNYQRGKLKGRNPTSAQLCKHRDGKYYIHIQVKDEPQSPISSNKVIGVDFGRTDIAVTSNNQKWSGKQITQVRDKYSKIRASLQKKASKGTRSSRRRCRRLVKLLSMREKRFQAWVNHNISKTIINQALKSNALVSIEDLTGIRDRTNQKPRSKRERRLSNSWSFYQLRSFLEYKGIKYGVEVLAVPPQYTSQTCYRCLHIGLRSAKSFKCVNSNCLWHGDADWNGSLMIQALGLSVRQPEGSRLFCSLDRDDSGLLKAIGLQPA</sequence>
<feature type="domain" description="Cas12f1-like TNB" evidence="2">
    <location>
        <begin position="308"/>
        <end position="373"/>
    </location>
</feature>
<dbReference type="NCBIfam" id="NF040570">
    <property type="entry name" value="guided_TnpB"/>
    <property type="match status" value="1"/>
</dbReference>
<dbReference type="RefSeq" id="WP_015194344.1">
    <property type="nucleotide sequence ID" value="NC_019748.1"/>
</dbReference>
<proteinExistence type="predicted"/>
<dbReference type="OrthoDB" id="534575at2"/>
<dbReference type="EMBL" id="CP003653">
    <property type="protein sequence ID" value="AFZ36682.1"/>
    <property type="molecule type" value="Genomic_DNA"/>
</dbReference>
<protein>
    <submittedName>
        <fullName evidence="3">Transposase, IS605 OrfB family</fullName>
    </submittedName>
</protein>
<keyword evidence="4" id="KW-1185">Reference proteome</keyword>
<keyword evidence="1" id="KW-0238">DNA-binding</keyword>
<reference evidence="4" key="1">
    <citation type="journal article" date="2013" name="Proc. Natl. Acad. Sci. U.S.A.">
        <title>Improving the coverage of the cyanobacterial phylum using diversity-driven genome sequencing.</title>
        <authorList>
            <person name="Shih P.M."/>
            <person name="Wu D."/>
            <person name="Latifi A."/>
            <person name="Axen S.D."/>
            <person name="Fewer D.P."/>
            <person name="Talla E."/>
            <person name="Calteau A."/>
            <person name="Cai F."/>
            <person name="Tandeau de Marsac N."/>
            <person name="Rippka R."/>
            <person name="Herdman M."/>
            <person name="Sivonen K."/>
            <person name="Coursin T."/>
            <person name="Laurent T."/>
            <person name="Goodwin L."/>
            <person name="Nolan M."/>
            <person name="Davenport K.W."/>
            <person name="Han C.S."/>
            <person name="Rubin E.M."/>
            <person name="Eisen J.A."/>
            <person name="Woyke T."/>
            <person name="Gugger M."/>
            <person name="Kerfeld C.A."/>
        </authorList>
    </citation>
    <scope>NUCLEOTIDE SEQUENCE [LARGE SCALE GENOMIC DNA]</scope>
    <source>
        <strain evidence="4">ATCC 29371 / PCC 7437</strain>
    </source>
</reference>
<accession>K9XYD9</accession>
<gene>
    <name evidence="3" type="ordered locus">Sta7437_3174</name>
</gene>
<dbReference type="Proteomes" id="UP000010473">
    <property type="component" value="Chromosome"/>
</dbReference>
<evidence type="ECO:0000256" key="1">
    <source>
        <dbReference type="ARBA" id="ARBA00023125"/>
    </source>
</evidence>
<dbReference type="Pfam" id="PF07282">
    <property type="entry name" value="Cas12f1-like_TNB"/>
    <property type="match status" value="1"/>
</dbReference>
<dbReference type="GO" id="GO:0003677">
    <property type="term" value="F:DNA binding"/>
    <property type="evidence" value="ECO:0007669"/>
    <property type="project" value="UniProtKB-KW"/>
</dbReference>
<evidence type="ECO:0000313" key="3">
    <source>
        <dbReference type="EMBL" id="AFZ36682.1"/>
    </source>
</evidence>
<name>K9XYD9_STAC7</name>
<dbReference type="STRING" id="111780.Sta7437_3174"/>
<dbReference type="InterPro" id="IPR010095">
    <property type="entry name" value="Cas12f1-like_TNB"/>
</dbReference>
<dbReference type="eggNOG" id="COG0675">
    <property type="taxonomic scope" value="Bacteria"/>
</dbReference>
<dbReference type="HOGENOM" id="CLU_032903_3_2_3"/>
<organism evidence="3 4">
    <name type="scientific">Stanieria cyanosphaera (strain ATCC 29371 / PCC 7437)</name>
    <dbReference type="NCBI Taxonomy" id="111780"/>
    <lineage>
        <taxon>Bacteria</taxon>
        <taxon>Bacillati</taxon>
        <taxon>Cyanobacteriota</taxon>
        <taxon>Cyanophyceae</taxon>
        <taxon>Pleurocapsales</taxon>
        <taxon>Dermocarpellaceae</taxon>
        <taxon>Stanieria</taxon>
    </lineage>
</organism>
<evidence type="ECO:0000259" key="2">
    <source>
        <dbReference type="Pfam" id="PF07282"/>
    </source>
</evidence>